<dbReference type="AlphaFoldDB" id="A0A6B0U5F2"/>
<protein>
    <submittedName>
        <fullName evidence="2">Putative secreted protein</fullName>
    </submittedName>
</protein>
<name>A0A6B0U5F2_IXORI</name>
<proteinExistence type="predicted"/>
<reference evidence="2" key="1">
    <citation type="submission" date="2019-12" db="EMBL/GenBank/DDBJ databases">
        <title>An insight into the sialome of adult female Ixodes ricinus ticks feeding for 6 days.</title>
        <authorList>
            <person name="Perner J."/>
            <person name="Ribeiro J.M.C."/>
        </authorList>
    </citation>
    <scope>NUCLEOTIDE SEQUENCE</scope>
    <source>
        <strain evidence="2">Semi-engorged</strain>
        <tissue evidence="2">Salivary glands</tissue>
    </source>
</reference>
<feature type="signal peptide" evidence="1">
    <location>
        <begin position="1"/>
        <end position="17"/>
    </location>
</feature>
<dbReference type="EMBL" id="GIFC01005689">
    <property type="protein sequence ID" value="MXU87772.1"/>
    <property type="molecule type" value="Transcribed_RNA"/>
</dbReference>
<organism evidence="2">
    <name type="scientific">Ixodes ricinus</name>
    <name type="common">Common tick</name>
    <name type="synonym">Acarus ricinus</name>
    <dbReference type="NCBI Taxonomy" id="34613"/>
    <lineage>
        <taxon>Eukaryota</taxon>
        <taxon>Metazoa</taxon>
        <taxon>Ecdysozoa</taxon>
        <taxon>Arthropoda</taxon>
        <taxon>Chelicerata</taxon>
        <taxon>Arachnida</taxon>
        <taxon>Acari</taxon>
        <taxon>Parasitiformes</taxon>
        <taxon>Ixodida</taxon>
        <taxon>Ixodoidea</taxon>
        <taxon>Ixodidae</taxon>
        <taxon>Ixodinae</taxon>
        <taxon>Ixodes</taxon>
    </lineage>
</organism>
<feature type="chain" id="PRO_5025623200" evidence="1">
    <location>
        <begin position="18"/>
        <end position="98"/>
    </location>
</feature>
<accession>A0A6B0U5F2</accession>
<sequence>MTTFAPCRGLLRHLVFSFLTLPRMLQPPPFLDELGPLGIHVEHGVFLQPLGKVLQRRCLASRDLLPGEPIDHGDILISGEAVRIQLAGVQPRSPAPSP</sequence>
<keyword evidence="1" id="KW-0732">Signal</keyword>
<evidence type="ECO:0000256" key="1">
    <source>
        <dbReference type="SAM" id="SignalP"/>
    </source>
</evidence>
<evidence type="ECO:0000313" key="2">
    <source>
        <dbReference type="EMBL" id="MXU87772.1"/>
    </source>
</evidence>